<proteinExistence type="predicted"/>
<feature type="compositionally biased region" description="Low complexity" evidence="1">
    <location>
        <begin position="74"/>
        <end position="90"/>
    </location>
</feature>
<dbReference type="AlphaFoldDB" id="A0A4Q1BWR3"/>
<evidence type="ECO:0008006" key="4">
    <source>
        <dbReference type="Google" id="ProtNLM"/>
    </source>
</evidence>
<gene>
    <name evidence="2" type="ORF">M231_00175</name>
</gene>
<evidence type="ECO:0000313" key="2">
    <source>
        <dbReference type="EMBL" id="RXK42621.1"/>
    </source>
</evidence>
<name>A0A4Q1BWR3_TREME</name>
<evidence type="ECO:0000313" key="3">
    <source>
        <dbReference type="Proteomes" id="UP000289152"/>
    </source>
</evidence>
<feature type="compositionally biased region" description="Basic and acidic residues" evidence="1">
    <location>
        <begin position="51"/>
        <end position="67"/>
    </location>
</feature>
<dbReference type="STRING" id="5217.A0A4Q1BWR3"/>
<accession>A0A4Q1BWR3</accession>
<protein>
    <recommendedName>
        <fullName evidence="4">Hyaluronan/mRNA-binding protein domain-containing protein</fullName>
    </recommendedName>
</protein>
<evidence type="ECO:0000256" key="1">
    <source>
        <dbReference type="SAM" id="MobiDB-lite"/>
    </source>
</evidence>
<dbReference type="EMBL" id="SDIL01000001">
    <property type="protein sequence ID" value="RXK42621.1"/>
    <property type="molecule type" value="Genomic_DNA"/>
</dbReference>
<reference evidence="2 3" key="1">
    <citation type="submission" date="2016-06" db="EMBL/GenBank/DDBJ databases">
        <title>Evolution of pathogenesis and genome organization in the Tremellales.</title>
        <authorList>
            <person name="Cuomo C."/>
            <person name="Litvintseva A."/>
            <person name="Heitman J."/>
            <person name="Chen Y."/>
            <person name="Sun S."/>
            <person name="Springer D."/>
            <person name="Dromer F."/>
            <person name="Young S."/>
            <person name="Zeng Q."/>
            <person name="Chapman S."/>
            <person name="Gujja S."/>
            <person name="Saif S."/>
            <person name="Birren B."/>
        </authorList>
    </citation>
    <scope>NUCLEOTIDE SEQUENCE [LARGE SCALE GENOMIC DNA]</scope>
    <source>
        <strain evidence="2 3">ATCC 28783</strain>
    </source>
</reference>
<organism evidence="2 3">
    <name type="scientific">Tremella mesenterica</name>
    <name type="common">Jelly fungus</name>
    <dbReference type="NCBI Taxonomy" id="5217"/>
    <lineage>
        <taxon>Eukaryota</taxon>
        <taxon>Fungi</taxon>
        <taxon>Dikarya</taxon>
        <taxon>Basidiomycota</taxon>
        <taxon>Agaricomycotina</taxon>
        <taxon>Tremellomycetes</taxon>
        <taxon>Tremellales</taxon>
        <taxon>Tremellaceae</taxon>
        <taxon>Tremella</taxon>
    </lineage>
</organism>
<keyword evidence="3" id="KW-1185">Reference proteome</keyword>
<sequence>MAKTEAGHKNGAGAHNWGSMAQEEQYVALASADVAEEFEDYPGALPILSNSRKDGMMGKVNEKKGDVDVDTETETVATSPSDSMSSVSDAGEGKIGNAGMRRMSNVSVEEREKARVYREGVLHHASGSVDLAHIAKTSYGIAQVQTGIEGFSTSPNKTKGYLKQ</sequence>
<dbReference type="OrthoDB" id="2562681at2759"/>
<dbReference type="InParanoid" id="A0A4Q1BWR3"/>
<comment type="caution">
    <text evidence="2">The sequence shown here is derived from an EMBL/GenBank/DDBJ whole genome shotgun (WGS) entry which is preliminary data.</text>
</comment>
<dbReference type="Proteomes" id="UP000289152">
    <property type="component" value="Unassembled WGS sequence"/>
</dbReference>
<feature type="region of interest" description="Disordered" evidence="1">
    <location>
        <begin position="45"/>
        <end position="107"/>
    </location>
</feature>
<dbReference type="VEuPathDB" id="FungiDB:TREMEDRAFT_59080"/>